<sequence length="141" mass="15584">GSVGTTTKLTSVQRKATKHITGALSLAVSNTIEVHVHILPIDLLFHKVLFSAAARICTLPPTHPLHTLSRRAASKYVKCHRSPLQHLFHQTGLHPATTETITPVRRKLNYVVPHSTHIAASKADTLQEPKRSTPVHQYKSM</sequence>
<evidence type="ECO:0000313" key="1">
    <source>
        <dbReference type="EMBL" id="KZP09543.1"/>
    </source>
</evidence>
<proteinExistence type="predicted"/>
<dbReference type="EMBL" id="KV417697">
    <property type="protein sequence ID" value="KZP09543.1"/>
    <property type="molecule type" value="Genomic_DNA"/>
</dbReference>
<evidence type="ECO:0000313" key="2">
    <source>
        <dbReference type="Proteomes" id="UP000076532"/>
    </source>
</evidence>
<gene>
    <name evidence="1" type="ORF">FIBSPDRAFT_759838</name>
</gene>
<dbReference type="AlphaFoldDB" id="A0A165YGU5"/>
<reference evidence="1 2" key="1">
    <citation type="journal article" date="2016" name="Mol. Biol. Evol.">
        <title>Comparative Genomics of Early-Diverging Mushroom-Forming Fungi Provides Insights into the Origins of Lignocellulose Decay Capabilities.</title>
        <authorList>
            <person name="Nagy L.G."/>
            <person name="Riley R."/>
            <person name="Tritt A."/>
            <person name="Adam C."/>
            <person name="Daum C."/>
            <person name="Floudas D."/>
            <person name="Sun H."/>
            <person name="Yadav J.S."/>
            <person name="Pangilinan J."/>
            <person name="Larsson K.H."/>
            <person name="Matsuura K."/>
            <person name="Barry K."/>
            <person name="Labutti K."/>
            <person name="Kuo R."/>
            <person name="Ohm R.A."/>
            <person name="Bhattacharya S.S."/>
            <person name="Shirouzu T."/>
            <person name="Yoshinaga Y."/>
            <person name="Martin F.M."/>
            <person name="Grigoriev I.V."/>
            <person name="Hibbett D.S."/>
        </authorList>
    </citation>
    <scope>NUCLEOTIDE SEQUENCE [LARGE SCALE GENOMIC DNA]</scope>
    <source>
        <strain evidence="1 2">CBS 109695</strain>
    </source>
</reference>
<keyword evidence="2" id="KW-1185">Reference proteome</keyword>
<feature type="non-terminal residue" evidence="1">
    <location>
        <position position="1"/>
    </location>
</feature>
<dbReference type="OrthoDB" id="3051850at2759"/>
<dbReference type="Proteomes" id="UP000076532">
    <property type="component" value="Unassembled WGS sequence"/>
</dbReference>
<organism evidence="1 2">
    <name type="scientific">Athelia psychrophila</name>
    <dbReference type="NCBI Taxonomy" id="1759441"/>
    <lineage>
        <taxon>Eukaryota</taxon>
        <taxon>Fungi</taxon>
        <taxon>Dikarya</taxon>
        <taxon>Basidiomycota</taxon>
        <taxon>Agaricomycotina</taxon>
        <taxon>Agaricomycetes</taxon>
        <taxon>Agaricomycetidae</taxon>
        <taxon>Atheliales</taxon>
        <taxon>Atheliaceae</taxon>
        <taxon>Athelia</taxon>
    </lineage>
</organism>
<protein>
    <submittedName>
        <fullName evidence="1">Uncharacterized protein</fullName>
    </submittedName>
</protein>
<accession>A0A165YGU5</accession>
<name>A0A165YGU5_9AGAM</name>
<dbReference type="STRING" id="436010.A0A165YGU5"/>